<evidence type="ECO:0000259" key="13">
    <source>
        <dbReference type="PROSITE" id="PS50109"/>
    </source>
</evidence>
<dbReference type="Gene3D" id="1.10.287.130">
    <property type="match status" value="1"/>
</dbReference>
<dbReference type="InterPro" id="IPR050351">
    <property type="entry name" value="BphY/WalK/GraS-like"/>
</dbReference>
<keyword evidence="4" id="KW-0597">Phosphoprotein</keyword>
<keyword evidence="6" id="KW-0812">Transmembrane</keyword>
<dbReference type="PRINTS" id="PR00344">
    <property type="entry name" value="BCTRLSENSOR"/>
</dbReference>
<dbReference type="InterPro" id="IPR036890">
    <property type="entry name" value="HATPase_C_sf"/>
</dbReference>
<dbReference type="GO" id="GO:0000156">
    <property type="term" value="F:phosphorelay response regulator activity"/>
    <property type="evidence" value="ECO:0007669"/>
    <property type="project" value="TreeGrafter"/>
</dbReference>
<evidence type="ECO:0000256" key="11">
    <source>
        <dbReference type="ARBA" id="ARBA00023012"/>
    </source>
</evidence>
<dbReference type="SMART" id="SM00091">
    <property type="entry name" value="PAS"/>
    <property type="match status" value="1"/>
</dbReference>
<dbReference type="SUPFAM" id="SSF47384">
    <property type="entry name" value="Homodimeric domain of signal transducing histidine kinase"/>
    <property type="match status" value="1"/>
</dbReference>
<evidence type="ECO:0000256" key="1">
    <source>
        <dbReference type="ARBA" id="ARBA00000085"/>
    </source>
</evidence>
<comment type="subcellular location">
    <subcellularLocation>
        <location evidence="2">Membrane</location>
        <topology evidence="2">Multi-pass membrane protein</topology>
    </subcellularLocation>
</comment>
<dbReference type="SMART" id="SM00387">
    <property type="entry name" value="HATPase_c"/>
    <property type="match status" value="1"/>
</dbReference>
<dbReference type="InterPro" id="IPR036097">
    <property type="entry name" value="HisK_dim/P_sf"/>
</dbReference>
<dbReference type="InterPro" id="IPR003661">
    <property type="entry name" value="HisK_dim/P_dom"/>
</dbReference>
<dbReference type="GO" id="GO:0016020">
    <property type="term" value="C:membrane"/>
    <property type="evidence" value="ECO:0007669"/>
    <property type="project" value="UniProtKB-SubCell"/>
</dbReference>
<evidence type="ECO:0000313" key="15">
    <source>
        <dbReference type="EMBL" id="MPL88147.1"/>
    </source>
</evidence>
<dbReference type="GO" id="GO:0005524">
    <property type="term" value="F:ATP binding"/>
    <property type="evidence" value="ECO:0007669"/>
    <property type="project" value="UniProtKB-KW"/>
</dbReference>
<dbReference type="PROSITE" id="PS50112">
    <property type="entry name" value="PAS"/>
    <property type="match status" value="1"/>
</dbReference>
<keyword evidence="12" id="KW-0472">Membrane</keyword>
<dbReference type="SUPFAM" id="SSF55785">
    <property type="entry name" value="PYP-like sensor domain (PAS domain)"/>
    <property type="match status" value="1"/>
</dbReference>
<accession>A0A644VAB0</accession>
<dbReference type="InterPro" id="IPR005467">
    <property type="entry name" value="His_kinase_dom"/>
</dbReference>
<dbReference type="GO" id="GO:0000155">
    <property type="term" value="F:phosphorelay sensor kinase activity"/>
    <property type="evidence" value="ECO:0007669"/>
    <property type="project" value="InterPro"/>
</dbReference>
<keyword evidence="11" id="KW-0902">Two-component regulatory system</keyword>
<dbReference type="PROSITE" id="PS50109">
    <property type="entry name" value="HIS_KIN"/>
    <property type="match status" value="1"/>
</dbReference>
<dbReference type="AlphaFoldDB" id="A0A644VAB0"/>
<dbReference type="InterPro" id="IPR035965">
    <property type="entry name" value="PAS-like_dom_sf"/>
</dbReference>
<keyword evidence="8 15" id="KW-0418">Kinase</keyword>
<evidence type="ECO:0000256" key="9">
    <source>
        <dbReference type="ARBA" id="ARBA00022840"/>
    </source>
</evidence>
<dbReference type="FunFam" id="3.30.565.10:FF:000006">
    <property type="entry name" value="Sensor histidine kinase WalK"/>
    <property type="match status" value="1"/>
</dbReference>
<evidence type="ECO:0000259" key="14">
    <source>
        <dbReference type="PROSITE" id="PS50112"/>
    </source>
</evidence>
<evidence type="ECO:0000256" key="3">
    <source>
        <dbReference type="ARBA" id="ARBA00012438"/>
    </source>
</evidence>
<comment type="catalytic activity">
    <reaction evidence="1">
        <text>ATP + protein L-histidine = ADP + protein N-phospho-L-histidine.</text>
        <dbReference type="EC" id="2.7.13.3"/>
    </reaction>
</comment>
<comment type="caution">
    <text evidence="15">The sequence shown here is derived from an EMBL/GenBank/DDBJ whole genome shotgun (WGS) entry which is preliminary data.</text>
</comment>
<dbReference type="GO" id="GO:0030295">
    <property type="term" value="F:protein kinase activator activity"/>
    <property type="evidence" value="ECO:0007669"/>
    <property type="project" value="TreeGrafter"/>
</dbReference>
<sequence length="382" mass="43273">MEAILNEELNQVFENAAVALILVDKEGRIKLINKAGEDLFGQRIVDVKGKLAGEAFQCIHAFVNGYVVCGENKKCPRCPLRNSFEETFNTGENHYKVQGNYEINVKDTVFQLHLLISTSLINISSHQYVLLTIEDITKERDLQNKLKEREKELEELIATRNKFFSIIAYDLINSFSTIEGFAKLLLEESSSFTTEERESFLQLIVNSSQNTNRSLENLILWSRLQVGNMDYVLENVNIVDLINDTVSQLRAMAEKKNINIEVSLPEQLCLTLDKFMISTVLRNLITNAIKYTHKSGSISINLEEKEGRIQVSVKDNGIGIYKENIAKLFKITEKFSMQGTEQEEGTGLGLILSKEFIDLHNGEIMVESQIGKGSTFTFTLPL</sequence>
<dbReference type="NCBIfam" id="TIGR00229">
    <property type="entry name" value="sensory_box"/>
    <property type="match status" value="1"/>
</dbReference>
<dbReference type="Gene3D" id="3.30.450.20">
    <property type="entry name" value="PAS domain"/>
    <property type="match status" value="1"/>
</dbReference>
<keyword evidence="10" id="KW-1133">Transmembrane helix</keyword>
<dbReference type="Pfam" id="PF13188">
    <property type="entry name" value="PAS_8"/>
    <property type="match status" value="1"/>
</dbReference>
<dbReference type="PANTHER" id="PTHR42878:SF7">
    <property type="entry name" value="SENSOR HISTIDINE KINASE GLRK"/>
    <property type="match status" value="1"/>
</dbReference>
<organism evidence="15">
    <name type="scientific">bioreactor metagenome</name>
    <dbReference type="NCBI Taxonomy" id="1076179"/>
    <lineage>
        <taxon>unclassified sequences</taxon>
        <taxon>metagenomes</taxon>
        <taxon>ecological metagenomes</taxon>
    </lineage>
</organism>
<evidence type="ECO:0000256" key="5">
    <source>
        <dbReference type="ARBA" id="ARBA00022679"/>
    </source>
</evidence>
<evidence type="ECO:0000256" key="2">
    <source>
        <dbReference type="ARBA" id="ARBA00004141"/>
    </source>
</evidence>
<evidence type="ECO:0000256" key="4">
    <source>
        <dbReference type="ARBA" id="ARBA00022553"/>
    </source>
</evidence>
<dbReference type="InterPro" id="IPR003594">
    <property type="entry name" value="HATPase_dom"/>
</dbReference>
<name>A0A644VAB0_9ZZZZ</name>
<gene>
    <name evidence="15" type="primary">sasA_105</name>
    <name evidence="15" type="ORF">SDC9_34163</name>
</gene>
<evidence type="ECO:0000256" key="8">
    <source>
        <dbReference type="ARBA" id="ARBA00022777"/>
    </source>
</evidence>
<dbReference type="InterPro" id="IPR000014">
    <property type="entry name" value="PAS"/>
</dbReference>
<dbReference type="Gene3D" id="3.30.565.10">
    <property type="entry name" value="Histidine kinase-like ATPase, C-terminal domain"/>
    <property type="match status" value="1"/>
</dbReference>
<dbReference type="InterPro" id="IPR004358">
    <property type="entry name" value="Sig_transdc_His_kin-like_C"/>
</dbReference>
<protein>
    <recommendedName>
        <fullName evidence="3">histidine kinase</fullName>
        <ecNumber evidence="3">2.7.13.3</ecNumber>
    </recommendedName>
</protein>
<dbReference type="GO" id="GO:0007234">
    <property type="term" value="P:osmosensory signaling via phosphorelay pathway"/>
    <property type="evidence" value="ECO:0007669"/>
    <property type="project" value="TreeGrafter"/>
</dbReference>
<evidence type="ECO:0000256" key="12">
    <source>
        <dbReference type="ARBA" id="ARBA00023136"/>
    </source>
</evidence>
<feature type="domain" description="Histidine kinase" evidence="13">
    <location>
        <begin position="166"/>
        <end position="382"/>
    </location>
</feature>
<proteinExistence type="predicted"/>
<keyword evidence="5 15" id="KW-0808">Transferase</keyword>
<keyword evidence="7" id="KW-0547">Nucleotide-binding</keyword>
<reference evidence="15" key="1">
    <citation type="submission" date="2019-08" db="EMBL/GenBank/DDBJ databases">
        <authorList>
            <person name="Kucharzyk K."/>
            <person name="Murdoch R.W."/>
            <person name="Higgins S."/>
            <person name="Loffler F."/>
        </authorList>
    </citation>
    <scope>NUCLEOTIDE SEQUENCE</scope>
</reference>
<evidence type="ECO:0000256" key="10">
    <source>
        <dbReference type="ARBA" id="ARBA00022989"/>
    </source>
</evidence>
<dbReference type="EC" id="2.7.13.3" evidence="3"/>
<keyword evidence="9" id="KW-0067">ATP-binding</keyword>
<dbReference type="EMBL" id="VSSQ01000251">
    <property type="protein sequence ID" value="MPL88147.1"/>
    <property type="molecule type" value="Genomic_DNA"/>
</dbReference>
<dbReference type="SUPFAM" id="SSF55874">
    <property type="entry name" value="ATPase domain of HSP90 chaperone/DNA topoisomerase II/histidine kinase"/>
    <property type="match status" value="1"/>
</dbReference>
<dbReference type="SMART" id="SM00388">
    <property type="entry name" value="HisKA"/>
    <property type="match status" value="1"/>
</dbReference>
<evidence type="ECO:0000256" key="6">
    <source>
        <dbReference type="ARBA" id="ARBA00022692"/>
    </source>
</evidence>
<dbReference type="Pfam" id="PF02518">
    <property type="entry name" value="HATPase_c"/>
    <property type="match status" value="1"/>
</dbReference>
<dbReference type="PANTHER" id="PTHR42878">
    <property type="entry name" value="TWO-COMPONENT HISTIDINE KINASE"/>
    <property type="match status" value="1"/>
</dbReference>
<evidence type="ECO:0000256" key="7">
    <source>
        <dbReference type="ARBA" id="ARBA00022741"/>
    </source>
</evidence>
<feature type="domain" description="PAS" evidence="14">
    <location>
        <begin position="5"/>
        <end position="50"/>
    </location>
</feature>